<feature type="compositionally biased region" description="Basic and acidic residues" evidence="1">
    <location>
        <begin position="8"/>
        <end position="19"/>
    </location>
</feature>
<accession>A0A2R6WVG3</accession>
<evidence type="ECO:0000313" key="2">
    <source>
        <dbReference type="EMBL" id="PTQ37839.1"/>
    </source>
</evidence>
<dbReference type="AlphaFoldDB" id="A0A2R6WVG3"/>
<evidence type="ECO:0000256" key="1">
    <source>
        <dbReference type="SAM" id="MobiDB-lite"/>
    </source>
</evidence>
<name>A0A2R6WVG3_MARPO</name>
<dbReference type="Gramene" id="Mp2g19560.1">
    <property type="protein sequence ID" value="Mp2g19560.1.cds1"/>
    <property type="gene ID" value="Mp2g19560"/>
</dbReference>
<dbReference type="EMBL" id="KZ772727">
    <property type="protein sequence ID" value="PTQ37839.1"/>
    <property type="molecule type" value="Genomic_DNA"/>
</dbReference>
<organism evidence="2 3">
    <name type="scientific">Marchantia polymorpha</name>
    <name type="common">Common liverwort</name>
    <name type="synonym">Marchantia aquatica</name>
    <dbReference type="NCBI Taxonomy" id="3197"/>
    <lineage>
        <taxon>Eukaryota</taxon>
        <taxon>Viridiplantae</taxon>
        <taxon>Streptophyta</taxon>
        <taxon>Embryophyta</taxon>
        <taxon>Marchantiophyta</taxon>
        <taxon>Marchantiopsida</taxon>
        <taxon>Marchantiidae</taxon>
        <taxon>Marchantiales</taxon>
        <taxon>Marchantiaceae</taxon>
        <taxon>Marchantia</taxon>
    </lineage>
</organism>
<dbReference type="Proteomes" id="UP000244005">
    <property type="component" value="Unassembled WGS sequence"/>
</dbReference>
<sequence>MAKRPKDKAKSEKGRRIKGENQIARAGKETGTEGRPMELEGEALVLAGALFEANQGSQKQTRIYPDDFFFWRTFHSPNLIRKVLAFPNTSCCLRSIYSLARSLKWFGRIESRA</sequence>
<reference evidence="3" key="1">
    <citation type="journal article" date="2017" name="Cell">
        <title>Insights into land plant evolution garnered from the Marchantia polymorpha genome.</title>
        <authorList>
            <person name="Bowman J.L."/>
            <person name="Kohchi T."/>
            <person name="Yamato K.T."/>
            <person name="Jenkins J."/>
            <person name="Shu S."/>
            <person name="Ishizaki K."/>
            <person name="Yamaoka S."/>
            <person name="Nishihama R."/>
            <person name="Nakamura Y."/>
            <person name="Berger F."/>
            <person name="Adam C."/>
            <person name="Aki S.S."/>
            <person name="Althoff F."/>
            <person name="Araki T."/>
            <person name="Arteaga-Vazquez M.A."/>
            <person name="Balasubrmanian S."/>
            <person name="Barry K."/>
            <person name="Bauer D."/>
            <person name="Boehm C.R."/>
            <person name="Briginshaw L."/>
            <person name="Caballero-Perez J."/>
            <person name="Catarino B."/>
            <person name="Chen F."/>
            <person name="Chiyoda S."/>
            <person name="Chovatia M."/>
            <person name="Davies K.M."/>
            <person name="Delmans M."/>
            <person name="Demura T."/>
            <person name="Dierschke T."/>
            <person name="Dolan L."/>
            <person name="Dorantes-Acosta A.E."/>
            <person name="Eklund D.M."/>
            <person name="Florent S.N."/>
            <person name="Flores-Sandoval E."/>
            <person name="Fujiyama A."/>
            <person name="Fukuzawa H."/>
            <person name="Galik B."/>
            <person name="Grimanelli D."/>
            <person name="Grimwood J."/>
            <person name="Grossniklaus U."/>
            <person name="Hamada T."/>
            <person name="Haseloff J."/>
            <person name="Hetherington A.J."/>
            <person name="Higo A."/>
            <person name="Hirakawa Y."/>
            <person name="Hundley H.N."/>
            <person name="Ikeda Y."/>
            <person name="Inoue K."/>
            <person name="Inoue S.I."/>
            <person name="Ishida S."/>
            <person name="Jia Q."/>
            <person name="Kakita M."/>
            <person name="Kanazawa T."/>
            <person name="Kawai Y."/>
            <person name="Kawashima T."/>
            <person name="Kennedy M."/>
            <person name="Kinose K."/>
            <person name="Kinoshita T."/>
            <person name="Kohara Y."/>
            <person name="Koide E."/>
            <person name="Komatsu K."/>
            <person name="Kopischke S."/>
            <person name="Kubo M."/>
            <person name="Kyozuka J."/>
            <person name="Lagercrantz U."/>
            <person name="Lin S.S."/>
            <person name="Lindquist E."/>
            <person name="Lipzen A.M."/>
            <person name="Lu C.W."/>
            <person name="De Luna E."/>
            <person name="Martienssen R.A."/>
            <person name="Minamino N."/>
            <person name="Mizutani M."/>
            <person name="Mizutani M."/>
            <person name="Mochizuki N."/>
            <person name="Monte I."/>
            <person name="Mosher R."/>
            <person name="Nagasaki H."/>
            <person name="Nakagami H."/>
            <person name="Naramoto S."/>
            <person name="Nishitani K."/>
            <person name="Ohtani M."/>
            <person name="Okamoto T."/>
            <person name="Okumura M."/>
            <person name="Phillips J."/>
            <person name="Pollak B."/>
            <person name="Reinders A."/>
            <person name="Rovekamp M."/>
            <person name="Sano R."/>
            <person name="Sawa S."/>
            <person name="Schmid M.W."/>
            <person name="Shirakawa M."/>
            <person name="Solano R."/>
            <person name="Spunde A."/>
            <person name="Suetsugu N."/>
            <person name="Sugano S."/>
            <person name="Sugiyama A."/>
            <person name="Sun R."/>
            <person name="Suzuki Y."/>
            <person name="Takenaka M."/>
            <person name="Takezawa D."/>
            <person name="Tomogane H."/>
            <person name="Tsuzuki M."/>
            <person name="Ueda T."/>
            <person name="Umeda M."/>
            <person name="Ward J.M."/>
            <person name="Watanabe Y."/>
            <person name="Yazaki K."/>
            <person name="Yokoyama R."/>
            <person name="Yoshitake Y."/>
            <person name="Yotsui I."/>
            <person name="Zachgo S."/>
            <person name="Schmutz J."/>
        </authorList>
    </citation>
    <scope>NUCLEOTIDE SEQUENCE [LARGE SCALE GENOMIC DNA]</scope>
    <source>
        <strain evidence="3">Tak-1</strain>
    </source>
</reference>
<evidence type="ECO:0000313" key="3">
    <source>
        <dbReference type="Proteomes" id="UP000244005"/>
    </source>
</evidence>
<proteinExistence type="predicted"/>
<gene>
    <name evidence="2" type="ORF">MARPO_0055s0095</name>
</gene>
<protein>
    <submittedName>
        <fullName evidence="2">Uncharacterized protein</fullName>
    </submittedName>
</protein>
<keyword evidence="3" id="KW-1185">Reference proteome</keyword>
<feature type="region of interest" description="Disordered" evidence="1">
    <location>
        <begin position="1"/>
        <end position="34"/>
    </location>
</feature>